<protein>
    <submittedName>
        <fullName evidence="2">Uncharacterized protein</fullName>
    </submittedName>
</protein>
<dbReference type="AlphaFoldDB" id="A0A6C0ATJ2"/>
<reference evidence="2" key="1">
    <citation type="journal article" date="2020" name="Nature">
        <title>Giant virus diversity and host interactions through global metagenomics.</title>
        <authorList>
            <person name="Schulz F."/>
            <person name="Roux S."/>
            <person name="Paez-Espino D."/>
            <person name="Jungbluth S."/>
            <person name="Walsh D.A."/>
            <person name="Denef V.J."/>
            <person name="McMahon K.D."/>
            <person name="Konstantinidis K.T."/>
            <person name="Eloe-Fadrosh E.A."/>
            <person name="Kyrpides N.C."/>
            <person name="Woyke T."/>
        </authorList>
    </citation>
    <scope>NUCLEOTIDE SEQUENCE</scope>
    <source>
        <strain evidence="2">GVMAG-S-1101171-111</strain>
    </source>
</reference>
<name>A0A6C0ATJ2_9ZZZZ</name>
<organism evidence="2">
    <name type="scientific">viral metagenome</name>
    <dbReference type="NCBI Taxonomy" id="1070528"/>
    <lineage>
        <taxon>unclassified sequences</taxon>
        <taxon>metagenomes</taxon>
        <taxon>organismal metagenomes</taxon>
    </lineage>
</organism>
<accession>A0A6C0ATJ2</accession>
<feature type="region of interest" description="Disordered" evidence="1">
    <location>
        <begin position="1"/>
        <end position="34"/>
    </location>
</feature>
<evidence type="ECO:0000313" key="2">
    <source>
        <dbReference type="EMBL" id="QHS82595.1"/>
    </source>
</evidence>
<proteinExistence type="predicted"/>
<evidence type="ECO:0000256" key="1">
    <source>
        <dbReference type="SAM" id="MobiDB-lite"/>
    </source>
</evidence>
<dbReference type="EMBL" id="MN740803">
    <property type="protein sequence ID" value="QHS82595.1"/>
    <property type="molecule type" value="Genomic_DNA"/>
</dbReference>
<sequence>MPSPNNDSSMNMRPQSPVDPSLNEHNNHSTNTTYDVSGHTSYVTNVHDISGSAIPVVTICVDDFSGNTYVPVIVPIVTDLSSVTISGDGYQVMNQTGLAADGSSVIRTTFTSTDPSNNAPNINEYLSEIVTTYNDETVNSESSIILKQIQKYASEINCSDFHGKGSIDDYTVLFQAAASIANESKQMELDIDIEGFSEFGKAADDLSNLFESFITKLQNVNIITDITFLKTISVALGKIVNLSKIFGRFKETIFSTTTIEVPKSVTDTKVIIQGVMDEVNCAMQYINYFVSPTDSLPAAELTSTERNIITQAVNTIDTWNVLCEQGVSIAMANNSDIQYIQQTSSQLKNTTQNLKSVTNALKNKFVSININC</sequence>
<feature type="compositionally biased region" description="Polar residues" evidence="1">
    <location>
        <begin position="1"/>
        <end position="14"/>
    </location>
</feature>